<dbReference type="Proteomes" id="UP000282741">
    <property type="component" value="Chromosome"/>
</dbReference>
<feature type="region of interest" description="Disordered" evidence="1">
    <location>
        <begin position="108"/>
        <end position="133"/>
    </location>
</feature>
<organism evidence="2 3">
    <name type="scientific">Bordetella hinzii</name>
    <dbReference type="NCBI Taxonomy" id="103855"/>
    <lineage>
        <taxon>Bacteria</taxon>
        <taxon>Pseudomonadati</taxon>
        <taxon>Pseudomonadota</taxon>
        <taxon>Betaproteobacteria</taxon>
        <taxon>Burkholderiales</taxon>
        <taxon>Alcaligenaceae</taxon>
        <taxon>Bordetella</taxon>
    </lineage>
</organism>
<name>A0AAN1S0Z2_9BORD</name>
<sequence length="180" mass="19591">MLVITGALALLWLGVQQLSESRMAVLETAQASRRWAFALARAETPPTADRGLSLSVLKPAQARDSAVSPSGQALVSEWLDLPAHWAAVRAHAGRGMPARQTVLAAGAGHASDARTAQQRLGRSTHGWGHAADDSRRQARALDLALRGLDRPWGQRRVHTDWLMPWADVVPDGRRLPRGRR</sequence>
<evidence type="ECO:0000313" key="3">
    <source>
        <dbReference type="Proteomes" id="UP000282741"/>
    </source>
</evidence>
<proteinExistence type="predicted"/>
<reference evidence="3" key="1">
    <citation type="submission" date="2017-10" db="EMBL/GenBank/DDBJ databases">
        <title>Whole genome sequencing of various Bordetella species.</title>
        <authorList>
            <person name="Weigand M.R."/>
            <person name="Loparev V."/>
            <person name="Peng Y."/>
            <person name="Bowden K.E."/>
            <person name="Tondella M.L."/>
            <person name="Williams M.M."/>
        </authorList>
    </citation>
    <scope>NUCLEOTIDE SEQUENCE [LARGE SCALE GENOMIC DNA]</scope>
    <source>
        <strain evidence="3">H720</strain>
    </source>
</reference>
<evidence type="ECO:0000256" key="1">
    <source>
        <dbReference type="SAM" id="MobiDB-lite"/>
    </source>
</evidence>
<evidence type="ECO:0000313" key="2">
    <source>
        <dbReference type="EMBL" id="AZW19711.1"/>
    </source>
</evidence>
<dbReference type="EMBL" id="CP024172">
    <property type="protein sequence ID" value="AZW19711.1"/>
    <property type="molecule type" value="Genomic_DNA"/>
</dbReference>
<gene>
    <name evidence="2" type="ORF">CS347_22095</name>
</gene>
<dbReference type="RefSeq" id="WP_029580375.1">
    <property type="nucleotide sequence ID" value="NZ_CP021396.1"/>
</dbReference>
<protein>
    <submittedName>
        <fullName evidence="2">Pilus assembly protein</fullName>
    </submittedName>
</protein>
<accession>A0AAN1S0Z2</accession>
<dbReference type="AlphaFoldDB" id="A0AAN1S0Z2"/>